<reference evidence="2" key="1">
    <citation type="submission" date="2022-11" db="UniProtKB">
        <authorList>
            <consortium name="WormBaseParasite"/>
        </authorList>
    </citation>
    <scope>IDENTIFICATION</scope>
</reference>
<sequence length="214" mass="24237">TLQKLIKFFQGLSRSNQNNDQQLRIADFENIFNGNEQVASYLFEIFKCEKVSGSLPEKKQFINLFRPFFDQDVKQIINHFMISDDKSPETERISKLIICCSAAAGVPLNNISDKHILTSFVQNVVLQSNNGCPIDIESCVANTCSQMVGHLNQFIIHTLRKNDIMKHIKMPLQSVLLSPFLSWLLLSQVPQVYFSRSSSNGPPLLDVSVDIDLC</sequence>
<evidence type="ECO:0000313" key="2">
    <source>
        <dbReference type="WBParaSite" id="nRc.2.0.1.t05334-RA"/>
    </source>
</evidence>
<accession>A0A915HU82</accession>
<name>A0A915HU82_ROMCU</name>
<protein>
    <submittedName>
        <fullName evidence="2">Uncharacterized protein</fullName>
    </submittedName>
</protein>
<dbReference type="AlphaFoldDB" id="A0A915HU82"/>
<organism evidence="1 2">
    <name type="scientific">Romanomermis culicivorax</name>
    <name type="common">Nematode worm</name>
    <dbReference type="NCBI Taxonomy" id="13658"/>
    <lineage>
        <taxon>Eukaryota</taxon>
        <taxon>Metazoa</taxon>
        <taxon>Ecdysozoa</taxon>
        <taxon>Nematoda</taxon>
        <taxon>Enoplea</taxon>
        <taxon>Dorylaimia</taxon>
        <taxon>Mermithida</taxon>
        <taxon>Mermithoidea</taxon>
        <taxon>Mermithidae</taxon>
        <taxon>Romanomermis</taxon>
    </lineage>
</organism>
<evidence type="ECO:0000313" key="1">
    <source>
        <dbReference type="Proteomes" id="UP000887565"/>
    </source>
</evidence>
<keyword evidence="1" id="KW-1185">Reference proteome</keyword>
<dbReference type="Proteomes" id="UP000887565">
    <property type="component" value="Unplaced"/>
</dbReference>
<proteinExistence type="predicted"/>
<dbReference type="WBParaSite" id="nRc.2.0.1.t05334-RA">
    <property type="protein sequence ID" value="nRc.2.0.1.t05334-RA"/>
    <property type="gene ID" value="nRc.2.0.1.g05334"/>
</dbReference>